<dbReference type="RefSeq" id="XP_030992211.1">
    <property type="nucleotide sequence ID" value="XM_031143417.1"/>
</dbReference>
<comment type="caution">
    <text evidence="5">The sequence shown here is derived from an EMBL/GenBank/DDBJ whole genome shotgun (WGS) entry which is preliminary data.</text>
</comment>
<evidence type="ECO:0000256" key="1">
    <source>
        <dbReference type="ARBA" id="ARBA00022737"/>
    </source>
</evidence>
<feature type="compositionally biased region" description="Basic and acidic residues" evidence="2">
    <location>
        <begin position="64"/>
        <end position="79"/>
    </location>
</feature>
<dbReference type="InterPro" id="IPR057029">
    <property type="entry name" value="TPR_fung_2"/>
</dbReference>
<feature type="region of interest" description="Disordered" evidence="2">
    <location>
        <begin position="64"/>
        <end position="96"/>
    </location>
</feature>
<dbReference type="Pfam" id="PF23276">
    <property type="entry name" value="TPR_24"/>
    <property type="match status" value="1"/>
</dbReference>
<gene>
    <name evidence="5" type="ORF">E0L32_008550</name>
</gene>
<feature type="domain" description="Tetratricopeptide repeats fungi 2" evidence="4">
    <location>
        <begin position="542"/>
        <end position="585"/>
    </location>
</feature>
<dbReference type="Pfam" id="PF23279">
    <property type="entry name" value="TPR_25"/>
    <property type="match status" value="2"/>
</dbReference>
<dbReference type="PANTHER" id="PTHR47447:SF17">
    <property type="entry name" value="OS12G0638900 PROTEIN"/>
    <property type="match status" value="1"/>
</dbReference>
<dbReference type="Proteomes" id="UP000319257">
    <property type="component" value="Unassembled WGS sequence"/>
</dbReference>
<evidence type="ECO:0008006" key="7">
    <source>
        <dbReference type="Google" id="ProtNLM"/>
    </source>
</evidence>
<dbReference type="Gene3D" id="1.25.40.10">
    <property type="entry name" value="Tetratricopeptide repeat domain"/>
    <property type="match status" value="2"/>
</dbReference>
<dbReference type="PANTHER" id="PTHR47447">
    <property type="entry name" value="OS03G0856100 PROTEIN"/>
    <property type="match status" value="1"/>
</dbReference>
<dbReference type="STRING" id="1093900.A0A507B1R9"/>
<feature type="compositionally biased region" description="Basic and acidic residues" evidence="2">
    <location>
        <begin position="86"/>
        <end position="96"/>
    </location>
</feature>
<dbReference type="InParanoid" id="A0A507B1R9"/>
<evidence type="ECO:0000256" key="2">
    <source>
        <dbReference type="SAM" id="MobiDB-lite"/>
    </source>
</evidence>
<dbReference type="EMBL" id="SKBQ01000057">
    <property type="protein sequence ID" value="TPX10500.1"/>
    <property type="molecule type" value="Genomic_DNA"/>
</dbReference>
<evidence type="ECO:0000313" key="6">
    <source>
        <dbReference type="Proteomes" id="UP000319257"/>
    </source>
</evidence>
<evidence type="ECO:0000259" key="3">
    <source>
        <dbReference type="Pfam" id="PF23276"/>
    </source>
</evidence>
<keyword evidence="1" id="KW-0677">Repeat</keyword>
<sequence>MPGSRVVIDGLWRCLCPSFDLSCLRVAEHSATREIPYRAGSLRLRSNRIQARPFHQTAVRHEYHNIPNGEPDHSGKQSDRTSPLLKAKDRQSETHALRSTPVPIIYDALRELQELPGSARRINRFVKHLIEERGEKPSLRTYELLLRANAAVRGSADDVRELLKQMRENGVDGSSSVYHAALEALAVHPDYLLRNSVIKEMRDRWIEIAPEGWHSVVVGLLRDGQYEMALDKLEDLQKAHVGIPDWLYDIFVYTFGQMGFLDEALQMVNHRLQKETGDVSLNVWHFLLEVCSSGYHHEGTKYVWNRMVQPKLLVPSDGTVTNVLNTAARAGDPKLADQATQYLVSRGTKLGVHHFEALLECYAVASDIDKALHGLCIMRQAGIPIGRGSTRPVYRALRRYPSLVEPAVKTLFDLAGKFAVPIAAFNVVLEGMLAVEDGAGQQAQQEHALDLYRHVRQVCPEQGPDITTFHVLLQRWEGAGDARVVDFLASEMESFGIRPDGQVLDALVRIAVLHGADLDLAMRYVFRLVETDMSVAGGGDAAPWIGEDTAVLLVKRCLNDEDARLWDLLEACRARGMDLDWVVRAGGVVADEGHPEEAPHKKENWPGEFGQHRQERDTGLEDEPLHASLL</sequence>
<reference evidence="5 6" key="1">
    <citation type="submission" date="2019-06" db="EMBL/GenBank/DDBJ databases">
        <title>Draft genome sequence of the filamentous fungus Phialemoniopsis curvata isolated from diesel fuel.</title>
        <authorList>
            <person name="Varaljay V.A."/>
            <person name="Lyon W.J."/>
            <person name="Crouch A.L."/>
            <person name="Drake C.E."/>
            <person name="Hollomon J.M."/>
            <person name="Nadeau L.J."/>
            <person name="Nunn H.S."/>
            <person name="Stevenson B.S."/>
            <person name="Bojanowski C.L."/>
            <person name="Crookes-Goodson W.J."/>
        </authorList>
    </citation>
    <scope>NUCLEOTIDE SEQUENCE [LARGE SCALE GENOMIC DNA]</scope>
    <source>
        <strain evidence="5 6">D216</strain>
    </source>
</reference>
<accession>A0A507B1R9</accession>
<evidence type="ECO:0000313" key="5">
    <source>
        <dbReference type="EMBL" id="TPX10500.1"/>
    </source>
</evidence>
<organism evidence="5 6">
    <name type="scientific">Thyridium curvatum</name>
    <dbReference type="NCBI Taxonomy" id="1093900"/>
    <lineage>
        <taxon>Eukaryota</taxon>
        <taxon>Fungi</taxon>
        <taxon>Dikarya</taxon>
        <taxon>Ascomycota</taxon>
        <taxon>Pezizomycotina</taxon>
        <taxon>Sordariomycetes</taxon>
        <taxon>Sordariomycetidae</taxon>
        <taxon>Thyridiales</taxon>
        <taxon>Thyridiaceae</taxon>
        <taxon>Thyridium</taxon>
    </lineage>
</organism>
<name>A0A507B1R9_9PEZI</name>
<dbReference type="InterPro" id="IPR057027">
    <property type="entry name" value="TPR_mt"/>
</dbReference>
<dbReference type="GeneID" id="41975997"/>
<protein>
    <recommendedName>
        <fullName evidence="7">Pentatricopeptide repeat protein</fullName>
    </recommendedName>
</protein>
<dbReference type="AlphaFoldDB" id="A0A507B1R9"/>
<evidence type="ECO:0000259" key="4">
    <source>
        <dbReference type="Pfam" id="PF23279"/>
    </source>
</evidence>
<keyword evidence="6" id="KW-1185">Reference proteome</keyword>
<dbReference type="OrthoDB" id="747253at2759"/>
<feature type="domain" description="Tetratricopeptide repeats fungi 2" evidence="4">
    <location>
        <begin position="485"/>
        <end position="533"/>
    </location>
</feature>
<proteinExistence type="predicted"/>
<dbReference type="InterPro" id="IPR011990">
    <property type="entry name" value="TPR-like_helical_dom_sf"/>
</dbReference>
<feature type="domain" description="Pentatricopeptide repeat-containing protein-mitochondrial" evidence="3">
    <location>
        <begin position="317"/>
        <end position="454"/>
    </location>
</feature>
<feature type="region of interest" description="Disordered" evidence="2">
    <location>
        <begin position="592"/>
        <end position="630"/>
    </location>
</feature>